<dbReference type="Pfam" id="PF08750">
    <property type="entry name" value="CNP1"/>
    <property type="match status" value="1"/>
</dbReference>
<sequence>MPNGDAVNSSRFPSLARPAAAVLALLLAGGLAPAQAVDEDVYPQHEYVGPDDDDKWQELETRLPAFPDPGQFRALPSQLPDTRLEIQLDPDSIRVDEDGVIRYLLRIQSPGGAGNLFYEGLRCETGEYRTYAYATSGDSWQRMRGADWQGLNSGGTARYRRFLHQHYFCEPTEGSLSVDEIRKRVRYGAPRFYDDP</sequence>
<gene>
    <name evidence="3" type="ORF">D6C00_03495</name>
</gene>
<evidence type="ECO:0000313" key="3">
    <source>
        <dbReference type="EMBL" id="RRQ21115.1"/>
    </source>
</evidence>
<feature type="domain" description="CNP1-like uncharacterised" evidence="2">
    <location>
        <begin position="52"/>
        <end position="179"/>
    </location>
</feature>
<evidence type="ECO:0000313" key="4">
    <source>
        <dbReference type="Proteomes" id="UP000287798"/>
    </source>
</evidence>
<keyword evidence="4" id="KW-1185">Reference proteome</keyword>
<dbReference type="Proteomes" id="UP000287798">
    <property type="component" value="Unassembled WGS sequence"/>
</dbReference>
<organism evidence="3 4">
    <name type="scientific">Thiohalobacter thiocyanaticus</name>
    <dbReference type="NCBI Taxonomy" id="585455"/>
    <lineage>
        <taxon>Bacteria</taxon>
        <taxon>Pseudomonadati</taxon>
        <taxon>Pseudomonadota</taxon>
        <taxon>Gammaproteobacteria</taxon>
        <taxon>Thiohalobacterales</taxon>
        <taxon>Thiohalobacteraceae</taxon>
        <taxon>Thiohalobacter</taxon>
    </lineage>
</organism>
<proteinExistence type="predicted"/>
<name>A0A426QH78_9GAMM</name>
<accession>A0A426QH78</accession>
<reference evidence="3 4" key="1">
    <citation type="journal article" date="2010" name="Int. J. Syst. Evol. Microbiol.">
        <title>Thiohalobacter thiocyanaticus gen. nov., sp. nov., a moderately halophilic, sulfur-oxidizing gammaproteobacterium from hypersaline lakes, that utilizes thiocyanate.</title>
        <authorList>
            <person name="Sorokin D.Y."/>
            <person name="Kovaleva O.L."/>
            <person name="Tourova T.P."/>
            <person name="Muyzer G."/>
        </authorList>
    </citation>
    <scope>NUCLEOTIDE SEQUENCE [LARGE SCALE GENOMIC DNA]</scope>
    <source>
        <strain evidence="3 4">Hrh1</strain>
    </source>
</reference>
<feature type="signal peptide" evidence="1">
    <location>
        <begin position="1"/>
        <end position="36"/>
    </location>
</feature>
<keyword evidence="1" id="KW-0732">Signal</keyword>
<dbReference type="AlphaFoldDB" id="A0A426QH78"/>
<feature type="chain" id="PRO_5019216995" description="CNP1-like uncharacterized domain-containing protein" evidence="1">
    <location>
        <begin position="37"/>
        <end position="196"/>
    </location>
</feature>
<evidence type="ECO:0000259" key="2">
    <source>
        <dbReference type="Pfam" id="PF08750"/>
    </source>
</evidence>
<protein>
    <recommendedName>
        <fullName evidence="2">CNP1-like uncharacterized domain-containing protein</fullName>
    </recommendedName>
</protein>
<comment type="caution">
    <text evidence="3">The sequence shown here is derived from an EMBL/GenBank/DDBJ whole genome shotgun (WGS) entry which is preliminary data.</text>
</comment>
<dbReference type="EMBL" id="QZMU01000001">
    <property type="protein sequence ID" value="RRQ21115.1"/>
    <property type="molecule type" value="Genomic_DNA"/>
</dbReference>
<evidence type="ECO:0000256" key="1">
    <source>
        <dbReference type="SAM" id="SignalP"/>
    </source>
</evidence>
<dbReference type="InterPro" id="IPR014861">
    <property type="entry name" value="CNP1-like_dom"/>
</dbReference>